<name>A0A2Z5U5I7_9CHLO</name>
<dbReference type="GO" id="GO:0016020">
    <property type="term" value="C:membrane"/>
    <property type="evidence" value="ECO:0007669"/>
    <property type="project" value="TreeGrafter"/>
</dbReference>
<dbReference type="InterPro" id="IPR022812">
    <property type="entry name" value="Dynamin"/>
</dbReference>
<dbReference type="EMBL" id="LC279615">
    <property type="protein sequence ID" value="BBB06299.1"/>
    <property type="molecule type" value="mRNA"/>
</dbReference>
<evidence type="ECO:0000256" key="3">
    <source>
        <dbReference type="RuleBase" id="RU003932"/>
    </source>
</evidence>
<organism evidence="6">
    <name type="scientific">Tetrabaena socialis</name>
    <dbReference type="NCBI Taxonomy" id="47790"/>
    <lineage>
        <taxon>Eukaryota</taxon>
        <taxon>Viridiplantae</taxon>
        <taxon>Chlorophyta</taxon>
        <taxon>core chlorophytes</taxon>
        <taxon>Chlorophyceae</taxon>
        <taxon>CS clade</taxon>
        <taxon>Chlamydomonadales</taxon>
        <taxon>Tetrabaenaceae</taxon>
        <taxon>Tetrabaena</taxon>
    </lineage>
</organism>
<dbReference type="PANTHER" id="PTHR11566:SF223">
    <property type="entry name" value="PROTEIN 1C, PUTATIVE, EXPRESSED-RELATED"/>
    <property type="match status" value="1"/>
</dbReference>
<dbReference type="Gene3D" id="3.40.50.300">
    <property type="entry name" value="P-loop containing nucleotide triphosphate hydrolases"/>
    <property type="match status" value="1"/>
</dbReference>
<accession>A0A2Z5U5I7</accession>
<dbReference type="PROSITE" id="PS00410">
    <property type="entry name" value="G_DYNAMIN_1"/>
    <property type="match status" value="1"/>
</dbReference>
<proteinExistence type="evidence at transcript level"/>
<dbReference type="InterPro" id="IPR003130">
    <property type="entry name" value="GED"/>
</dbReference>
<dbReference type="InterPro" id="IPR027417">
    <property type="entry name" value="P-loop_NTPase"/>
</dbReference>
<dbReference type="SUPFAM" id="SSF52540">
    <property type="entry name" value="P-loop containing nucleoside triphosphate hydrolases"/>
    <property type="match status" value="1"/>
</dbReference>
<dbReference type="InterPro" id="IPR001401">
    <property type="entry name" value="Dynamin_GTPase"/>
</dbReference>
<dbReference type="PRINTS" id="PR00195">
    <property type="entry name" value="DYNAMIN"/>
</dbReference>
<dbReference type="InterPro" id="IPR045063">
    <property type="entry name" value="Dynamin_N"/>
</dbReference>
<keyword evidence="1 3" id="KW-0547">Nucleotide-binding</keyword>
<dbReference type="GO" id="GO:0008017">
    <property type="term" value="F:microtubule binding"/>
    <property type="evidence" value="ECO:0007669"/>
    <property type="project" value="TreeGrafter"/>
</dbReference>
<dbReference type="FunFam" id="3.40.50.300:FF:003751">
    <property type="entry name" value="Dynamin-related GTPase"/>
    <property type="match status" value="1"/>
</dbReference>
<dbReference type="SMART" id="SM00053">
    <property type="entry name" value="DYNc"/>
    <property type="match status" value="1"/>
</dbReference>
<protein>
    <submittedName>
        <fullName evidence="6">Dynamin-related protein 1</fullName>
    </submittedName>
</protein>
<evidence type="ECO:0000256" key="1">
    <source>
        <dbReference type="ARBA" id="ARBA00022741"/>
    </source>
</evidence>
<dbReference type="Pfam" id="PF02212">
    <property type="entry name" value="GED"/>
    <property type="match status" value="1"/>
</dbReference>
<evidence type="ECO:0000256" key="2">
    <source>
        <dbReference type="ARBA" id="ARBA00023134"/>
    </source>
</evidence>
<dbReference type="Pfam" id="PF01031">
    <property type="entry name" value="Dynamin_M"/>
    <property type="match status" value="1"/>
</dbReference>
<evidence type="ECO:0000259" key="5">
    <source>
        <dbReference type="PROSITE" id="PS51718"/>
    </source>
</evidence>
<evidence type="ECO:0000259" key="4">
    <source>
        <dbReference type="PROSITE" id="PS51388"/>
    </source>
</evidence>
<reference evidence="6" key="1">
    <citation type="journal article" date="2017" name="BMC Evol. Biol.">
        <title>Evolution of cytokinesis-related protein localization during the emergence of multicellularity in volvocine green algae.</title>
        <authorList>
            <person name="Arakaki Y."/>
            <person name="Fujiwara T."/>
            <person name="Kawai-Toyooka H."/>
            <person name="Kawafune K."/>
            <person name="Featherston J."/>
            <person name="Durand P.M."/>
            <person name="Miyagishima S.Y."/>
            <person name="Nozaki H."/>
        </authorList>
    </citation>
    <scope>NUCLEOTIDE SEQUENCE</scope>
    <source>
        <strain evidence="6">NIES-571</strain>
    </source>
</reference>
<comment type="similarity">
    <text evidence="3">Belongs to the TRAFAC class dynamin-like GTPase superfamily. Dynamin/Fzo/YdjA family.</text>
</comment>
<dbReference type="PROSITE" id="PS51388">
    <property type="entry name" value="GED"/>
    <property type="match status" value="1"/>
</dbReference>
<dbReference type="AlphaFoldDB" id="A0A2Z5U5I7"/>
<feature type="domain" description="GED" evidence="4">
    <location>
        <begin position="540"/>
        <end position="629"/>
    </location>
</feature>
<dbReference type="GO" id="GO:0003924">
    <property type="term" value="F:GTPase activity"/>
    <property type="evidence" value="ECO:0007669"/>
    <property type="project" value="InterPro"/>
</dbReference>
<sequence>MERVIGLVNKLQQICTSLGDNALSPQSILWSKLPTIVVVGGQSSGKSSVLEAVVGRDFLPRGTGIVTRRPLVLQLVKTDDPNAPDYGEFAHAPGRKITNFDAISKEIEEETERHLGKVGGAGKVVSPDPIYLTVYSTNVPNLTLVDMPGLTKVPIDGQPPSIVQELDDMARQYIKSDNAIILAVTPANADLATSDALRMARDVDPSGDRTLGVLTKVDIMDRGTDCRDVLLGKTLKLKHGWIAVVNRGQADLNSKVSMKDARAREREFFQSKPEYQDLKNTGTTFLADKLSAHLINEIMKSLPSIQSYIEGTILKLSKELTALGGDVSHSRGAMLHMTLQLCQKLERAFERIVDGGKDGGEKILDVFELKLKEAINKLPFQKILTLKNVQMVVNEADGYQPHIIAPENGYRRLIEDGLSLLRDPAFNAVELVHQILKAIVTLAVNTPECRDLARFFNLKSEIINHAASTLERLRKEADAMVRTLVDMEASYLSASFFREIVAAESYSYDPSRPRPAFYTLNGENLFEKRYDNLPPADAHLQKISDHVSAYLAIVKGQLLATVPKAIVHCMVVPAKGGLLTDLQEETAGKEEPQLRRLINESEEIAAERETIKKRLTLLQRASHEIAAVM</sequence>
<dbReference type="Pfam" id="PF00350">
    <property type="entry name" value="Dynamin_N"/>
    <property type="match status" value="1"/>
</dbReference>
<evidence type="ECO:0000313" key="6">
    <source>
        <dbReference type="EMBL" id="BBB06299.1"/>
    </source>
</evidence>
<keyword evidence="2 3" id="KW-0342">GTP-binding</keyword>
<dbReference type="InterPro" id="IPR030381">
    <property type="entry name" value="G_DYNAMIN_dom"/>
</dbReference>
<dbReference type="InterPro" id="IPR019762">
    <property type="entry name" value="Dynamin_GTPase_CS"/>
</dbReference>
<dbReference type="InterPro" id="IPR000375">
    <property type="entry name" value="Dynamin_stalk"/>
</dbReference>
<dbReference type="SMART" id="SM00302">
    <property type="entry name" value="GED"/>
    <property type="match status" value="1"/>
</dbReference>
<dbReference type="InterPro" id="IPR020850">
    <property type="entry name" value="GED_dom"/>
</dbReference>
<feature type="domain" description="Dynamin-type G" evidence="5">
    <location>
        <begin position="30"/>
        <end position="303"/>
    </location>
</feature>
<dbReference type="GO" id="GO:0005525">
    <property type="term" value="F:GTP binding"/>
    <property type="evidence" value="ECO:0007669"/>
    <property type="project" value="UniProtKB-KW"/>
</dbReference>
<dbReference type="PANTHER" id="PTHR11566">
    <property type="entry name" value="DYNAMIN"/>
    <property type="match status" value="1"/>
</dbReference>
<dbReference type="PROSITE" id="PS51718">
    <property type="entry name" value="G_DYNAMIN_2"/>
    <property type="match status" value="1"/>
</dbReference>
<dbReference type="GO" id="GO:0005737">
    <property type="term" value="C:cytoplasm"/>
    <property type="evidence" value="ECO:0007669"/>
    <property type="project" value="TreeGrafter"/>
</dbReference>
<dbReference type="CDD" id="cd08771">
    <property type="entry name" value="DLP_1"/>
    <property type="match status" value="1"/>
</dbReference>
<dbReference type="GO" id="GO:0005874">
    <property type="term" value="C:microtubule"/>
    <property type="evidence" value="ECO:0007669"/>
    <property type="project" value="TreeGrafter"/>
</dbReference>
<gene>
    <name evidence="6" type="primary">DRP1</name>
</gene>
<dbReference type="Gene3D" id="1.20.120.1240">
    <property type="entry name" value="Dynamin, middle domain"/>
    <property type="match status" value="1"/>
</dbReference>